<dbReference type="Gene3D" id="1.10.3210.10">
    <property type="entry name" value="Hypothetical protein af1432"/>
    <property type="match status" value="1"/>
</dbReference>
<dbReference type="EMBL" id="JBHTAP010000001">
    <property type="protein sequence ID" value="MFC7234238.1"/>
    <property type="molecule type" value="Genomic_DNA"/>
</dbReference>
<gene>
    <name evidence="1" type="ORF">ACFQJ4_02795</name>
</gene>
<dbReference type="Proteomes" id="UP001596398">
    <property type="component" value="Unassembled WGS sequence"/>
</dbReference>
<dbReference type="PANTHER" id="PTHR46246">
    <property type="entry name" value="GUANOSINE-3',5'-BIS(DIPHOSPHATE) 3'-PYROPHOSPHOHYDROLASE MESH1"/>
    <property type="match status" value="1"/>
</dbReference>
<organism evidence="1 2">
    <name type="scientific">Halosegnis marinus</name>
    <dbReference type="NCBI Taxonomy" id="3034023"/>
    <lineage>
        <taxon>Archaea</taxon>
        <taxon>Methanobacteriati</taxon>
        <taxon>Methanobacteriota</taxon>
        <taxon>Stenosarchaea group</taxon>
        <taxon>Halobacteria</taxon>
        <taxon>Halobacteriales</taxon>
        <taxon>Natronomonadaceae</taxon>
        <taxon>Halosegnis</taxon>
    </lineage>
</organism>
<dbReference type="SUPFAM" id="SSF109604">
    <property type="entry name" value="HD-domain/PDEase-like"/>
    <property type="match status" value="1"/>
</dbReference>
<sequence length="181" mass="20325">MRGIDDDEEVERALRYLVDSFESSGDNPKPVILHSTRVGMDLYDRGYGTRVVVSGFLHDLLEDTAVTGDDVRSAFGADVAETVEAVSFDEGIDDYLERHYDIYRRCFETGRGAVLVKAADVLDNSEYYGLGDSAELGRNQVEKMTYFVENSEPYIGDEDIHRELAEALPTVRERVAERNGN</sequence>
<comment type="caution">
    <text evidence="1">The sequence shown here is derived from an EMBL/GenBank/DDBJ whole genome shotgun (WGS) entry which is preliminary data.</text>
</comment>
<protein>
    <recommendedName>
        <fullName evidence="3">HD domain-containing protein</fullName>
    </recommendedName>
</protein>
<evidence type="ECO:0008006" key="3">
    <source>
        <dbReference type="Google" id="ProtNLM"/>
    </source>
</evidence>
<dbReference type="InterPro" id="IPR052194">
    <property type="entry name" value="MESH1"/>
</dbReference>
<name>A0ABD5ZLT1_9EURY</name>
<dbReference type="RefSeq" id="WP_276235240.1">
    <property type="nucleotide sequence ID" value="NZ_CP119802.1"/>
</dbReference>
<dbReference type="GeneID" id="79265904"/>
<keyword evidence="2" id="KW-1185">Reference proteome</keyword>
<dbReference type="AlphaFoldDB" id="A0ABD5ZLT1"/>
<accession>A0ABD5ZLT1</accession>
<proteinExistence type="predicted"/>
<evidence type="ECO:0000313" key="2">
    <source>
        <dbReference type="Proteomes" id="UP001596398"/>
    </source>
</evidence>
<dbReference type="PANTHER" id="PTHR46246:SF1">
    <property type="entry name" value="GUANOSINE-3',5'-BIS(DIPHOSPHATE) 3'-PYROPHOSPHOHYDROLASE MESH1"/>
    <property type="match status" value="1"/>
</dbReference>
<evidence type="ECO:0000313" key="1">
    <source>
        <dbReference type="EMBL" id="MFC7234238.1"/>
    </source>
</evidence>
<reference evidence="1 2" key="1">
    <citation type="journal article" date="2019" name="Int. J. Syst. Evol. Microbiol.">
        <title>The Global Catalogue of Microorganisms (GCM) 10K type strain sequencing project: providing services to taxonomists for standard genome sequencing and annotation.</title>
        <authorList>
            <consortium name="The Broad Institute Genomics Platform"/>
            <consortium name="The Broad Institute Genome Sequencing Center for Infectious Disease"/>
            <person name="Wu L."/>
            <person name="Ma J."/>
        </authorList>
    </citation>
    <scope>NUCLEOTIDE SEQUENCE [LARGE SCALE GENOMIC DNA]</scope>
    <source>
        <strain evidence="1 2">DT85</strain>
    </source>
</reference>